<gene>
    <name evidence="1" type="ORF">FD03_GL000858</name>
</gene>
<evidence type="ECO:0000313" key="2">
    <source>
        <dbReference type="Proteomes" id="UP000051248"/>
    </source>
</evidence>
<proteinExistence type="predicted"/>
<dbReference type="AlphaFoldDB" id="A0A0R1KMC1"/>
<evidence type="ECO:0000313" key="1">
    <source>
        <dbReference type="EMBL" id="KRK81266.1"/>
    </source>
</evidence>
<dbReference type="PATRIC" id="fig|1423775.4.peg.880"/>
<dbReference type="Proteomes" id="UP000051248">
    <property type="component" value="Unassembled WGS sequence"/>
</dbReference>
<accession>A0A0R1KMC1</accession>
<protein>
    <recommendedName>
        <fullName evidence="3">Surface layer protein A domain-containing protein</fullName>
    </recommendedName>
</protein>
<name>A0A0R1KMC1_9LACO</name>
<evidence type="ECO:0008006" key="3">
    <source>
        <dbReference type="Google" id="ProtNLM"/>
    </source>
</evidence>
<reference evidence="1 2" key="1">
    <citation type="journal article" date="2015" name="Genome Announc.">
        <title>Expanding the biotechnology potential of lactobacilli through comparative genomics of 213 strains and associated genera.</title>
        <authorList>
            <person name="Sun Z."/>
            <person name="Harris H.M."/>
            <person name="McCann A."/>
            <person name="Guo C."/>
            <person name="Argimon S."/>
            <person name="Zhang W."/>
            <person name="Yang X."/>
            <person name="Jeffery I.B."/>
            <person name="Cooney J.C."/>
            <person name="Kagawa T.F."/>
            <person name="Liu W."/>
            <person name="Song Y."/>
            <person name="Salvetti E."/>
            <person name="Wrobel A."/>
            <person name="Rasinkangas P."/>
            <person name="Parkhill J."/>
            <person name="Rea M.C."/>
            <person name="O'Sullivan O."/>
            <person name="Ritari J."/>
            <person name="Douillard F.P."/>
            <person name="Paul Ross R."/>
            <person name="Yang R."/>
            <person name="Briner A.E."/>
            <person name="Felis G.E."/>
            <person name="de Vos W.M."/>
            <person name="Barrangou R."/>
            <person name="Klaenhammer T.R."/>
            <person name="Caufield P.W."/>
            <person name="Cui Y."/>
            <person name="Zhang H."/>
            <person name="O'Toole P.W."/>
        </authorList>
    </citation>
    <scope>NUCLEOTIDE SEQUENCE [LARGE SCALE GENOMIC DNA]</scope>
    <source>
        <strain evidence="1 2">DSM 19682</strain>
    </source>
</reference>
<organism evidence="1 2">
    <name type="scientific">Companilactobacillus nodensis DSM 19682 = JCM 14932 = NBRC 107160</name>
    <dbReference type="NCBI Taxonomy" id="1423775"/>
    <lineage>
        <taxon>Bacteria</taxon>
        <taxon>Bacillati</taxon>
        <taxon>Bacillota</taxon>
        <taxon>Bacilli</taxon>
        <taxon>Lactobacillales</taxon>
        <taxon>Lactobacillaceae</taxon>
        <taxon>Companilactobacillus</taxon>
    </lineage>
</organism>
<dbReference type="EMBL" id="AZDZ01000001">
    <property type="protein sequence ID" value="KRK81266.1"/>
    <property type="molecule type" value="Genomic_DNA"/>
</dbReference>
<keyword evidence="2" id="KW-1185">Reference proteome</keyword>
<comment type="caution">
    <text evidence="1">The sequence shown here is derived from an EMBL/GenBank/DDBJ whole genome shotgun (WGS) entry which is preliminary data.</text>
</comment>
<sequence length="224" mass="24171">MKWGINMRMGINKLYKKVACSSLVALSLLGAGAVGITGVLSNPTNVEAQSLDYEIGSDQGPVTVGIYVNVDGQQKEVWTQHIVWARNVGDIATQDAPLVDGHIATPSKISFQKTETGYKLLQVPTYTKSGADASVAAKNATTQVFYENVTVKNKNGSYCPIVAFSKTTGVISNVTNRALLNNTVWYSDKIKTYDGAKYYRVATNEWVKDTYFAGAESGGNIGPQ</sequence>